<reference evidence="2" key="1">
    <citation type="submission" date="2020-08" db="EMBL/GenBank/DDBJ databases">
        <title>Genome sequencing and assembly of the red palm weevil Rhynchophorus ferrugineus.</title>
        <authorList>
            <person name="Dias G.B."/>
            <person name="Bergman C.M."/>
            <person name="Manee M."/>
        </authorList>
    </citation>
    <scope>NUCLEOTIDE SEQUENCE</scope>
    <source>
        <strain evidence="2">AA-2017</strain>
        <tissue evidence="2">Whole larva</tissue>
    </source>
</reference>
<comment type="caution">
    <text evidence="2">The sequence shown here is derived from an EMBL/GenBank/DDBJ whole genome shotgun (WGS) entry which is preliminary data.</text>
</comment>
<name>A0A834IXW7_RHYFE</name>
<evidence type="ECO:0000256" key="1">
    <source>
        <dbReference type="SAM" id="Phobius"/>
    </source>
</evidence>
<dbReference type="EMBL" id="JAACXV010000003">
    <property type="protein sequence ID" value="KAF7287703.1"/>
    <property type="molecule type" value="Genomic_DNA"/>
</dbReference>
<dbReference type="Proteomes" id="UP000625711">
    <property type="component" value="Unassembled WGS sequence"/>
</dbReference>
<dbReference type="AlphaFoldDB" id="A0A834IXW7"/>
<feature type="transmembrane region" description="Helical" evidence="1">
    <location>
        <begin position="6"/>
        <end position="24"/>
    </location>
</feature>
<organism evidence="2 3">
    <name type="scientific">Rhynchophorus ferrugineus</name>
    <name type="common">Red palm weevil</name>
    <name type="synonym">Curculio ferrugineus</name>
    <dbReference type="NCBI Taxonomy" id="354439"/>
    <lineage>
        <taxon>Eukaryota</taxon>
        <taxon>Metazoa</taxon>
        <taxon>Ecdysozoa</taxon>
        <taxon>Arthropoda</taxon>
        <taxon>Hexapoda</taxon>
        <taxon>Insecta</taxon>
        <taxon>Pterygota</taxon>
        <taxon>Neoptera</taxon>
        <taxon>Endopterygota</taxon>
        <taxon>Coleoptera</taxon>
        <taxon>Polyphaga</taxon>
        <taxon>Cucujiformia</taxon>
        <taxon>Curculionidae</taxon>
        <taxon>Dryophthorinae</taxon>
        <taxon>Rhynchophorus</taxon>
    </lineage>
</organism>
<keyword evidence="1" id="KW-0812">Transmembrane</keyword>
<proteinExistence type="predicted"/>
<sequence length="134" mass="15156">MRGRTAVQITTVLGFIPITIPLGGRGLRQVMGMGKELALLDVVFDCIDHWILNSSDGLHKHKVRWECEPVEEDKKVGEPSIIMHSELSSIKYRMEISRQILFRELYLLQDVELDSCEVMGVADPRFWARSGTGG</sequence>
<accession>A0A834IXW7</accession>
<keyword evidence="3" id="KW-1185">Reference proteome</keyword>
<evidence type="ECO:0000313" key="2">
    <source>
        <dbReference type="EMBL" id="KAF7287703.1"/>
    </source>
</evidence>
<gene>
    <name evidence="2" type="ORF">GWI33_003346</name>
</gene>
<keyword evidence="1" id="KW-1133">Transmembrane helix</keyword>
<protein>
    <submittedName>
        <fullName evidence="2">Uncharacterized protein</fullName>
    </submittedName>
</protein>
<evidence type="ECO:0000313" key="3">
    <source>
        <dbReference type="Proteomes" id="UP000625711"/>
    </source>
</evidence>
<keyword evidence="1" id="KW-0472">Membrane</keyword>